<accession>A0A8C4QW46</accession>
<reference evidence="2" key="1">
    <citation type="submission" date="2025-08" db="UniProtKB">
        <authorList>
            <consortium name="Ensembl"/>
        </authorList>
    </citation>
    <scope>IDENTIFICATION</scope>
</reference>
<organism evidence="2 3">
    <name type="scientific">Eptatretus burgeri</name>
    <name type="common">Inshore hagfish</name>
    <dbReference type="NCBI Taxonomy" id="7764"/>
    <lineage>
        <taxon>Eukaryota</taxon>
        <taxon>Metazoa</taxon>
        <taxon>Chordata</taxon>
        <taxon>Craniata</taxon>
        <taxon>Vertebrata</taxon>
        <taxon>Cyclostomata</taxon>
        <taxon>Myxini</taxon>
        <taxon>Myxiniformes</taxon>
        <taxon>Myxinidae</taxon>
        <taxon>Eptatretinae</taxon>
        <taxon>Eptatretus</taxon>
    </lineage>
</organism>
<name>A0A8C4QW46_EPTBU</name>
<dbReference type="Ensembl" id="ENSEBUT00000020999.1">
    <property type="protein sequence ID" value="ENSEBUP00000020423.1"/>
    <property type="gene ID" value="ENSEBUG00000012652.1"/>
</dbReference>
<dbReference type="Gene3D" id="3.50.30.20">
    <property type="entry name" value="Carbamoyl-phosphate synthase small subunit, N-terminal domain"/>
    <property type="match status" value="1"/>
</dbReference>
<dbReference type="Proteomes" id="UP000694388">
    <property type="component" value="Unplaced"/>
</dbReference>
<dbReference type="SMART" id="SM01097">
    <property type="entry name" value="CPSase_sm_chain"/>
    <property type="match status" value="1"/>
</dbReference>
<evidence type="ECO:0000313" key="3">
    <source>
        <dbReference type="Proteomes" id="UP000694388"/>
    </source>
</evidence>
<evidence type="ECO:0000313" key="2">
    <source>
        <dbReference type="Ensembl" id="ENSEBUP00000020423.1"/>
    </source>
</evidence>
<reference evidence="2" key="2">
    <citation type="submission" date="2025-09" db="UniProtKB">
        <authorList>
            <consortium name="Ensembl"/>
        </authorList>
    </citation>
    <scope>IDENTIFICATION</scope>
</reference>
<dbReference type="SUPFAM" id="SSF52021">
    <property type="entry name" value="Carbamoyl phosphate synthetase, small subunit N-terminal domain"/>
    <property type="match status" value="1"/>
</dbReference>
<dbReference type="InterPro" id="IPR029062">
    <property type="entry name" value="Class_I_gatase-like"/>
</dbReference>
<dbReference type="InterPro" id="IPR036480">
    <property type="entry name" value="CarbP_synth_ssu_N_sf"/>
</dbReference>
<dbReference type="SUPFAM" id="SSF52317">
    <property type="entry name" value="Class I glutamine amidotransferase-like"/>
    <property type="match status" value="1"/>
</dbReference>
<dbReference type="GeneTree" id="ENSGT00940000157241"/>
<dbReference type="OMA" id="IIFHTAM"/>
<sequence length="241" mass="26927">VASLLRLQDVCSLVCTVFQTGMVVGYPEALTDPSYRDQILILTYPLIGNYGVPDCSVLDEFGLLKWFESFRIHAAALIVAKYSEEYSHWSATSSLGAWLRREGIPALQGIDSRALTVHIRDSGTLLGKIVLDGDDETRTSFWDPNAVNLVKEVSTKEVRVFNPSGELKIVVVDCGVKYNQIRCLACRGVSVHLVPWNFCLSDIGKQYLDAPKHYVTVPLAQERSTCILCSQLQSEEERNHF</sequence>
<keyword evidence="3" id="KW-1185">Reference proteome</keyword>
<evidence type="ECO:0000259" key="1">
    <source>
        <dbReference type="SMART" id="SM01097"/>
    </source>
</evidence>
<feature type="domain" description="Carbamoyl-phosphate synthase small subunit N-terminal" evidence="1">
    <location>
        <begin position="1"/>
        <end position="130"/>
    </location>
</feature>
<protein>
    <recommendedName>
        <fullName evidence="1">Carbamoyl-phosphate synthase small subunit N-terminal domain-containing protein</fullName>
    </recommendedName>
</protein>
<proteinExistence type="predicted"/>
<dbReference type="AlphaFoldDB" id="A0A8C4QW46"/>
<dbReference type="InterPro" id="IPR002474">
    <property type="entry name" value="CarbamoylP_synth_ssu_N"/>
</dbReference>
<dbReference type="Pfam" id="PF00988">
    <property type="entry name" value="CPSase_sm_chain"/>
    <property type="match status" value="1"/>
</dbReference>
<dbReference type="Gene3D" id="3.40.50.880">
    <property type="match status" value="1"/>
</dbReference>